<protein>
    <submittedName>
        <fullName evidence="2">Uncharacterized protein</fullName>
    </submittedName>
</protein>
<organism evidence="2 3">
    <name type="scientific">Nematocida ausubeli (strain ATCC PRA-371 / ERTm2)</name>
    <name type="common">Nematode killer fungus</name>
    <dbReference type="NCBI Taxonomy" id="1913371"/>
    <lineage>
        <taxon>Eukaryota</taxon>
        <taxon>Fungi</taxon>
        <taxon>Fungi incertae sedis</taxon>
        <taxon>Microsporidia</taxon>
        <taxon>Nematocida</taxon>
    </lineage>
</organism>
<dbReference type="OrthoDB" id="10291456at2759"/>
<reference evidence="2 3" key="1">
    <citation type="journal article" date="2014" name="Genome Announc.">
        <title>Genome Sequence of the Microsporidian Species Nematocida sp1 Strain ERTm6 (ATCC PRA-372).</title>
        <authorList>
            <person name="Bakowski M.A."/>
            <person name="Priest M."/>
            <person name="Young S."/>
            <person name="Cuomo C.A."/>
            <person name="Troemel E.R."/>
        </authorList>
    </citation>
    <scope>NUCLEOTIDE SEQUENCE [LARGE SCALE GENOMIC DNA]</scope>
    <source>
        <strain evidence="2 3">ERTm6</strain>
    </source>
</reference>
<proteinExistence type="predicted"/>
<gene>
    <name evidence="2" type="ORF">NESG_01095</name>
</gene>
<keyword evidence="1" id="KW-0472">Membrane</keyword>
<name>A0A086J1G6_NEMA1</name>
<keyword evidence="3" id="KW-1185">Reference proteome</keyword>
<keyword evidence="1" id="KW-1133">Transmembrane helix</keyword>
<evidence type="ECO:0000313" key="2">
    <source>
        <dbReference type="EMBL" id="KFG25984.1"/>
    </source>
</evidence>
<dbReference type="AlphaFoldDB" id="A0A086J1G6"/>
<accession>A0A086J1G6</accession>
<dbReference type="EMBL" id="AKIJ01000003">
    <property type="protein sequence ID" value="KFG25984.1"/>
    <property type="molecule type" value="Genomic_DNA"/>
</dbReference>
<evidence type="ECO:0000313" key="3">
    <source>
        <dbReference type="Proteomes" id="UP000054524"/>
    </source>
</evidence>
<evidence type="ECO:0000256" key="1">
    <source>
        <dbReference type="SAM" id="Phobius"/>
    </source>
</evidence>
<comment type="caution">
    <text evidence="2">The sequence shown here is derived from an EMBL/GenBank/DDBJ whole genome shotgun (WGS) entry which is preliminary data.</text>
</comment>
<dbReference type="HOGENOM" id="CLU_847569_0_0_1"/>
<dbReference type="GeneID" id="77676068"/>
<dbReference type="RefSeq" id="XP_052904539.1">
    <property type="nucleotide sequence ID" value="XM_053048734.1"/>
</dbReference>
<dbReference type="Proteomes" id="UP000054524">
    <property type="component" value="Unassembled WGS sequence"/>
</dbReference>
<keyword evidence="1" id="KW-0812">Transmembrane</keyword>
<feature type="transmembrane region" description="Helical" evidence="1">
    <location>
        <begin position="7"/>
        <end position="28"/>
    </location>
</feature>
<sequence length="328" mass="37304">MGRKTRTLRALATIRLICAGFLGFGLYLETGVCSKYTDINFKEKLQTREQNANILHRKYLSELDKFKSKRHAVDLAWDEYEIKYRDAVNAYAERKIGIDAHAERWRNAKMSSPILASIYCELVCIDKKEHASHIDIEDCDYLGCIWANSSEVNELEKAAHCLDVLLNKKKVDCAIESTKVSRVSYIAYISQKLEAQKAYSSKIKQEYIASKDILDSSLKLLCLEDLFERIKNKSIFGTVAEIINVCLSAEGHSLKKAEAHLQAMECLNSLTFWINSLNDLQELCILKTDMLKSAYLAYHVVANLCEEQNALVEKAGKAYKMAKGHLRV</sequence>